<sequence length="214" mass="24256">MQLLYSVLFLTIFMGVSCEDLTPLKKEEYCLEGTPVTLSYNYSRTASAGDEFYWYHQDTAQRPEFLLYISDSGSSDSVGGEQSHIHPHTQHPYTPTVALTGKNVMNGHSVNNSHEESHDHLDNFQWWKELEIRLVSKQTIDAQAQQAIDGKTLHWQQVLQRLMALIGLMATQNIAATWDHLALRGTTDRLNEANNGNFLKFMELLGIFDLISGP</sequence>
<dbReference type="EMBL" id="JAGTTL010000016">
    <property type="protein sequence ID" value="KAK6310627.1"/>
    <property type="molecule type" value="Genomic_DNA"/>
</dbReference>
<evidence type="ECO:0000313" key="2">
    <source>
        <dbReference type="EMBL" id="KAK6310627.1"/>
    </source>
</evidence>
<dbReference type="SUPFAM" id="SSF48726">
    <property type="entry name" value="Immunoglobulin"/>
    <property type="match status" value="1"/>
</dbReference>
<dbReference type="AlphaFoldDB" id="A0AAN8R2Z9"/>
<keyword evidence="1" id="KW-0732">Signal</keyword>
<proteinExistence type="predicted"/>
<evidence type="ECO:0000313" key="3">
    <source>
        <dbReference type="Proteomes" id="UP001356427"/>
    </source>
</evidence>
<dbReference type="Gene3D" id="2.60.40.10">
    <property type="entry name" value="Immunoglobulins"/>
    <property type="match status" value="1"/>
</dbReference>
<name>A0AAN8R2Z9_9TELE</name>
<evidence type="ECO:0000256" key="1">
    <source>
        <dbReference type="SAM" id="SignalP"/>
    </source>
</evidence>
<protein>
    <submittedName>
        <fullName evidence="2">Uncharacterized protein</fullName>
    </submittedName>
</protein>
<dbReference type="InterPro" id="IPR036179">
    <property type="entry name" value="Ig-like_dom_sf"/>
</dbReference>
<gene>
    <name evidence="2" type="ORF">J4Q44_G00186820</name>
</gene>
<organism evidence="2 3">
    <name type="scientific">Coregonus suidteri</name>
    <dbReference type="NCBI Taxonomy" id="861788"/>
    <lineage>
        <taxon>Eukaryota</taxon>
        <taxon>Metazoa</taxon>
        <taxon>Chordata</taxon>
        <taxon>Craniata</taxon>
        <taxon>Vertebrata</taxon>
        <taxon>Euteleostomi</taxon>
        <taxon>Actinopterygii</taxon>
        <taxon>Neopterygii</taxon>
        <taxon>Teleostei</taxon>
        <taxon>Protacanthopterygii</taxon>
        <taxon>Salmoniformes</taxon>
        <taxon>Salmonidae</taxon>
        <taxon>Coregoninae</taxon>
        <taxon>Coregonus</taxon>
    </lineage>
</organism>
<reference evidence="2 3" key="1">
    <citation type="submission" date="2021-04" db="EMBL/GenBank/DDBJ databases">
        <authorList>
            <person name="De Guttry C."/>
            <person name="Zahm M."/>
            <person name="Klopp C."/>
            <person name="Cabau C."/>
            <person name="Louis A."/>
            <person name="Berthelot C."/>
            <person name="Parey E."/>
            <person name="Roest Crollius H."/>
            <person name="Montfort J."/>
            <person name="Robinson-Rechavi M."/>
            <person name="Bucao C."/>
            <person name="Bouchez O."/>
            <person name="Gislard M."/>
            <person name="Lluch J."/>
            <person name="Milhes M."/>
            <person name="Lampietro C."/>
            <person name="Lopez Roques C."/>
            <person name="Donnadieu C."/>
            <person name="Braasch I."/>
            <person name="Desvignes T."/>
            <person name="Postlethwait J."/>
            <person name="Bobe J."/>
            <person name="Wedekind C."/>
            <person name="Guiguen Y."/>
        </authorList>
    </citation>
    <scope>NUCLEOTIDE SEQUENCE [LARGE SCALE GENOMIC DNA]</scope>
    <source>
        <strain evidence="2">Cs_M1</strain>
        <tissue evidence="2">Blood</tissue>
    </source>
</reference>
<dbReference type="Proteomes" id="UP001356427">
    <property type="component" value="Unassembled WGS sequence"/>
</dbReference>
<feature type="chain" id="PRO_5042976961" evidence="1">
    <location>
        <begin position="19"/>
        <end position="214"/>
    </location>
</feature>
<feature type="signal peptide" evidence="1">
    <location>
        <begin position="1"/>
        <end position="18"/>
    </location>
</feature>
<dbReference type="InterPro" id="IPR013783">
    <property type="entry name" value="Ig-like_fold"/>
</dbReference>
<keyword evidence="3" id="KW-1185">Reference proteome</keyword>
<comment type="caution">
    <text evidence="2">The sequence shown here is derived from an EMBL/GenBank/DDBJ whole genome shotgun (WGS) entry which is preliminary data.</text>
</comment>
<accession>A0AAN8R2Z9</accession>